<evidence type="ECO:0000313" key="7">
    <source>
        <dbReference type="Proteomes" id="UP000053664"/>
    </source>
</evidence>
<evidence type="ECO:0000256" key="3">
    <source>
        <dbReference type="ARBA" id="ARBA00023242"/>
    </source>
</evidence>
<evidence type="ECO:0000256" key="2">
    <source>
        <dbReference type="ARBA" id="ARBA00022723"/>
    </source>
</evidence>
<feature type="region of interest" description="Disordered" evidence="4">
    <location>
        <begin position="1009"/>
        <end position="1071"/>
    </location>
</feature>
<dbReference type="Proteomes" id="UP000053664">
    <property type="component" value="Unassembled WGS sequence"/>
</dbReference>
<dbReference type="Gene3D" id="4.10.240.10">
    <property type="entry name" value="Zn(2)-C6 fungal-type DNA-binding domain"/>
    <property type="match status" value="1"/>
</dbReference>
<dbReference type="InterPro" id="IPR001138">
    <property type="entry name" value="Zn2Cys6_DnaBD"/>
</dbReference>
<dbReference type="CDD" id="cd00067">
    <property type="entry name" value="GAL4"/>
    <property type="match status" value="1"/>
</dbReference>
<dbReference type="CDD" id="cd12148">
    <property type="entry name" value="fungal_TF_MHR"/>
    <property type="match status" value="1"/>
</dbReference>
<dbReference type="PROSITE" id="PS50048">
    <property type="entry name" value="ZN2_CY6_FUNGAL_2"/>
    <property type="match status" value="1"/>
</dbReference>
<feature type="compositionally biased region" description="Low complexity" evidence="4">
    <location>
        <begin position="1"/>
        <end position="24"/>
    </location>
</feature>
<dbReference type="Pfam" id="PF00172">
    <property type="entry name" value="Zn_clus"/>
    <property type="match status" value="1"/>
</dbReference>
<protein>
    <recommendedName>
        <fullName evidence="5">Zn(2)-C6 fungal-type domain-containing protein</fullName>
    </recommendedName>
</protein>
<evidence type="ECO:0000313" key="6">
    <source>
        <dbReference type="EMBL" id="EPQ28464.1"/>
    </source>
</evidence>
<feature type="compositionally biased region" description="Polar residues" evidence="4">
    <location>
        <begin position="811"/>
        <end position="830"/>
    </location>
</feature>
<dbReference type="SUPFAM" id="SSF57701">
    <property type="entry name" value="Zn2/Cys6 DNA-binding domain"/>
    <property type="match status" value="1"/>
</dbReference>
<evidence type="ECO:0000256" key="1">
    <source>
        <dbReference type="ARBA" id="ARBA00004123"/>
    </source>
</evidence>
<dbReference type="InterPro" id="IPR007219">
    <property type="entry name" value="XnlR_reg_dom"/>
</dbReference>
<dbReference type="GO" id="GO:0008270">
    <property type="term" value="F:zinc ion binding"/>
    <property type="evidence" value="ECO:0007669"/>
    <property type="project" value="InterPro"/>
</dbReference>
<dbReference type="GO" id="GO:0006351">
    <property type="term" value="P:DNA-templated transcription"/>
    <property type="evidence" value="ECO:0007669"/>
    <property type="project" value="InterPro"/>
</dbReference>
<dbReference type="Pfam" id="PF04082">
    <property type="entry name" value="Fungal_trans"/>
    <property type="match status" value="1"/>
</dbReference>
<comment type="subcellular location">
    <subcellularLocation>
        <location evidence="1">Nucleus</location>
    </subcellularLocation>
</comment>
<feature type="compositionally biased region" description="Low complexity" evidence="4">
    <location>
        <begin position="851"/>
        <end position="860"/>
    </location>
</feature>
<feature type="region of interest" description="Disordered" evidence="4">
    <location>
        <begin position="689"/>
        <end position="898"/>
    </location>
</feature>
<dbReference type="InterPro" id="IPR036864">
    <property type="entry name" value="Zn2-C6_fun-type_DNA-bd_sf"/>
</dbReference>
<feature type="compositionally biased region" description="Gly residues" evidence="4">
    <location>
        <begin position="877"/>
        <end position="893"/>
    </location>
</feature>
<dbReference type="EMBL" id="KE361634">
    <property type="protein sequence ID" value="EPQ28464.1"/>
    <property type="molecule type" value="Genomic_DNA"/>
</dbReference>
<sequence length="1123" mass="119132">MSASNQAGPSSGPGSAAASEAGDPPHTPNSNYDNPNDDRKLSRGTGKRNRVHFACTECYRRKQKCNRETPCQHCIARKVPERCRTFQPGEDANDVGSRLSRLEKLLEDYLPALMNRVEVAISASNNGDHRLQHSSAEHRIVKAGTADPAMLTASPTAIHPDLGAKRLSVTTNAGAESDEDPAADQDSLSPKTGIFIGGGAMEMHLGTLLGKLPGKKPSPAFREPIRTIEGQPDLDEIMCEYGAPLGGSAEMLAALPDRALCGKLLDHYYEQINWIRQPLPRRSLLQSFDKFWDDGPKLTADNINIFVILCCLCAISCLSFEDPNMPEGAHSRILAARRYHFAARKGLHLSTVMGREDLDHIVGASLSCRFMLLDRRIGEAYTASGTLMRAAYTIGLHRDGTKLGLNLVETEARRRVWASIYFLDRLLSVTTGRPPAIDDRICDTLPPSGGVDDDVYPMPLNHPKMPEGVEPPTPMSYAIYRHHIALIEGRILAGLQSLDSTLHVSDVLALDREIRALQDGLPFYLRAKRTSSGVECDRSLDSAYGFLAVQRFLVHTEINAVRIALHRPFLLRSSSNPKYLPCREACLDAALHDIELRNLTLRPLKDNVSHELMQALRVHIGTFKWFHSLLVCGVVLLMQPDAPNAGQLRGHLQHFVNIHYGKSAHQADEMRTREAHVIELFLGKLDELQSHKAQPGGKTAGRKRSKKQLVLDEATKKPRAHSPASRTKESAAAAAATTKGDDSRDSAATRKAVGSANSREADVDEHATADLLLGLGQQARHSTQGVDAARGEGERRSASASASRSYAELSGSGSRSLQSMDASPYRQSSGDWPRGYPGVGSGGNGGGGSGTNSPLGTPGTELLGSTGSAMPSPIDVAGGGTGSGTTGGGGGNAGNSDEAQTIFDNWYRAEFATASMPSYEAPYPQNGLGALPFGLGMQMPATSAAPGRSMYNGQGPSQQMSTMGGGAMMEPGQAQQQGPPGGGLTASTGWDMGSIASINGRDAPGFPTLNQGLRGAANGGGSSFVGSSSSPPTTSMATAPTPGYPPMQPGSGVGGNLGAQSMAGANHSAGSNTNNNFGGGMVLGGMQPPTYGAGNAWPPAPDQQGNPGFDPAFWQTLIDKIAS</sequence>
<dbReference type="InterPro" id="IPR050613">
    <property type="entry name" value="Sec_Metabolite_Reg"/>
</dbReference>
<feature type="domain" description="Zn(2)-C6 fungal-type" evidence="5">
    <location>
        <begin position="54"/>
        <end position="85"/>
    </location>
</feature>
<dbReference type="OrthoDB" id="3364175at2759"/>
<dbReference type="KEGG" id="pfp:PFL1_03767"/>
<feature type="compositionally biased region" description="Low complexity" evidence="4">
    <location>
        <begin position="1024"/>
        <end position="1041"/>
    </location>
</feature>
<feature type="compositionally biased region" description="Basic and acidic residues" evidence="4">
    <location>
        <begin position="739"/>
        <end position="748"/>
    </location>
</feature>
<keyword evidence="2" id="KW-0479">Metal-binding</keyword>
<proteinExistence type="predicted"/>
<gene>
    <name evidence="6" type="ORF">PFL1_03767</name>
</gene>
<dbReference type="PANTHER" id="PTHR31001:SF87">
    <property type="entry name" value="COL-21"/>
    <property type="match status" value="1"/>
</dbReference>
<reference evidence="6 7" key="1">
    <citation type="journal article" date="2013" name="Plant Cell">
        <title>The transition from a phytopathogenic smut ancestor to an anamorphic biocontrol agent deciphered by comparative whole-genome analysis.</title>
        <authorList>
            <person name="Lefebvre F."/>
            <person name="Joly D.L."/>
            <person name="Labbe C."/>
            <person name="Teichmann B."/>
            <person name="Linning R."/>
            <person name="Belzile F."/>
            <person name="Bakkeren G."/>
            <person name="Belanger R.R."/>
        </authorList>
    </citation>
    <scope>NUCLEOTIDE SEQUENCE [LARGE SCALE GENOMIC DNA]</scope>
    <source>
        <strain evidence="6 7">PF-1</strain>
    </source>
</reference>
<dbReference type="AlphaFoldDB" id="A0A061H7M5"/>
<dbReference type="GeneID" id="19317875"/>
<feature type="compositionally biased region" description="Gly residues" evidence="4">
    <location>
        <begin position="837"/>
        <end position="850"/>
    </location>
</feature>
<accession>A0A061H7M5</accession>
<dbReference type="HOGENOM" id="CLU_280358_0_0_1"/>
<dbReference type="SMART" id="SM00906">
    <property type="entry name" value="Fungal_trans"/>
    <property type="match status" value="1"/>
</dbReference>
<feature type="region of interest" description="Disordered" evidence="4">
    <location>
        <begin position="1"/>
        <end position="46"/>
    </location>
</feature>
<dbReference type="GO" id="GO:0005634">
    <property type="term" value="C:nucleus"/>
    <property type="evidence" value="ECO:0007669"/>
    <property type="project" value="UniProtKB-SubCell"/>
</dbReference>
<dbReference type="GO" id="GO:0000981">
    <property type="term" value="F:DNA-binding transcription factor activity, RNA polymerase II-specific"/>
    <property type="evidence" value="ECO:0007669"/>
    <property type="project" value="InterPro"/>
</dbReference>
<evidence type="ECO:0000259" key="5">
    <source>
        <dbReference type="PROSITE" id="PS50048"/>
    </source>
</evidence>
<dbReference type="GO" id="GO:0003677">
    <property type="term" value="F:DNA binding"/>
    <property type="evidence" value="ECO:0007669"/>
    <property type="project" value="InterPro"/>
</dbReference>
<dbReference type="SMART" id="SM00066">
    <property type="entry name" value="GAL4"/>
    <property type="match status" value="1"/>
</dbReference>
<keyword evidence="3" id="KW-0539">Nucleus</keyword>
<name>A0A061H7M5_9BASI</name>
<evidence type="ECO:0000256" key="4">
    <source>
        <dbReference type="SAM" id="MobiDB-lite"/>
    </source>
</evidence>
<dbReference type="eggNOG" id="ENOG502QSCH">
    <property type="taxonomic scope" value="Eukaryota"/>
</dbReference>
<organism evidence="6 7">
    <name type="scientific">Pseudozyma flocculosa PF-1</name>
    <dbReference type="NCBI Taxonomy" id="1277687"/>
    <lineage>
        <taxon>Eukaryota</taxon>
        <taxon>Fungi</taxon>
        <taxon>Dikarya</taxon>
        <taxon>Basidiomycota</taxon>
        <taxon>Ustilaginomycotina</taxon>
        <taxon>Ustilaginomycetes</taxon>
        <taxon>Ustilaginales</taxon>
        <taxon>Ustilaginaceae</taxon>
        <taxon>Pseudozyma</taxon>
    </lineage>
</organism>
<dbReference type="RefSeq" id="XP_007879482.1">
    <property type="nucleotide sequence ID" value="XM_007881291.1"/>
</dbReference>
<feature type="compositionally biased region" description="Basic and acidic residues" evidence="4">
    <location>
        <begin position="759"/>
        <end position="768"/>
    </location>
</feature>
<dbReference type="PANTHER" id="PTHR31001">
    <property type="entry name" value="UNCHARACTERIZED TRANSCRIPTIONAL REGULATORY PROTEIN"/>
    <property type="match status" value="1"/>
</dbReference>